<dbReference type="SUPFAM" id="SSF55856">
    <property type="entry name" value="Cytochrome b5-like heme/steroid binding domain"/>
    <property type="match status" value="1"/>
</dbReference>
<feature type="domain" description="Cytochrome b5 heme-binding" evidence="3">
    <location>
        <begin position="25"/>
        <end position="124"/>
    </location>
</feature>
<evidence type="ECO:0000313" key="5">
    <source>
        <dbReference type="Proteomes" id="UP000094112"/>
    </source>
</evidence>
<dbReference type="GeneID" id="30200349"/>
<keyword evidence="5" id="KW-1185">Reference proteome</keyword>
<dbReference type="Pfam" id="PF00173">
    <property type="entry name" value="Cyt-b5"/>
    <property type="match status" value="1"/>
</dbReference>
<organism evidence="4 5">
    <name type="scientific">Wickerhamomyces anomalus (strain ATCC 58044 / CBS 1984 / NCYC 433 / NRRL Y-366-8)</name>
    <name type="common">Yeast</name>
    <name type="synonym">Hansenula anomala</name>
    <dbReference type="NCBI Taxonomy" id="683960"/>
    <lineage>
        <taxon>Eukaryota</taxon>
        <taxon>Fungi</taxon>
        <taxon>Dikarya</taxon>
        <taxon>Ascomycota</taxon>
        <taxon>Saccharomycotina</taxon>
        <taxon>Saccharomycetes</taxon>
        <taxon>Phaffomycetales</taxon>
        <taxon>Wickerhamomycetaceae</taxon>
        <taxon>Wickerhamomyces</taxon>
    </lineage>
</organism>
<evidence type="ECO:0000256" key="2">
    <source>
        <dbReference type="SAM" id="MobiDB-lite"/>
    </source>
</evidence>
<dbReference type="RefSeq" id="XP_019042222.1">
    <property type="nucleotide sequence ID" value="XM_019183103.1"/>
</dbReference>
<dbReference type="SMART" id="SM01117">
    <property type="entry name" value="Cyt-b5"/>
    <property type="match status" value="1"/>
</dbReference>
<evidence type="ECO:0000256" key="1">
    <source>
        <dbReference type="ARBA" id="ARBA00038357"/>
    </source>
</evidence>
<feature type="region of interest" description="Disordered" evidence="2">
    <location>
        <begin position="1"/>
        <end position="23"/>
    </location>
</feature>
<dbReference type="Gene3D" id="3.10.120.10">
    <property type="entry name" value="Cytochrome b5-like heme/steroid binding domain"/>
    <property type="match status" value="1"/>
</dbReference>
<protein>
    <recommendedName>
        <fullName evidence="3">Cytochrome b5 heme-binding domain-containing protein</fullName>
    </recommendedName>
</protein>
<dbReference type="PANTHER" id="PTHR10281:SF115">
    <property type="entry name" value="BINDING PROTEIN, PUTATIVE (AFU_ORTHOLOGUE AFUA_4G06240)-RELATED"/>
    <property type="match status" value="1"/>
</dbReference>
<name>A0A1E3PC90_WICAA</name>
<dbReference type="EMBL" id="KV454208">
    <property type="protein sequence ID" value="ODQ63015.1"/>
    <property type="molecule type" value="Genomic_DNA"/>
</dbReference>
<gene>
    <name evidence="4" type="ORF">WICANDRAFT_61058</name>
</gene>
<evidence type="ECO:0000259" key="3">
    <source>
        <dbReference type="SMART" id="SM01117"/>
    </source>
</evidence>
<evidence type="ECO:0000313" key="4">
    <source>
        <dbReference type="EMBL" id="ODQ63015.1"/>
    </source>
</evidence>
<dbReference type="GO" id="GO:0016020">
    <property type="term" value="C:membrane"/>
    <property type="evidence" value="ECO:0007669"/>
    <property type="project" value="TreeGrafter"/>
</dbReference>
<dbReference type="GO" id="GO:0005783">
    <property type="term" value="C:endoplasmic reticulum"/>
    <property type="evidence" value="ECO:0007669"/>
    <property type="project" value="TreeGrafter"/>
</dbReference>
<proteinExistence type="inferred from homology"/>
<dbReference type="InterPro" id="IPR036400">
    <property type="entry name" value="Cyt_B5-like_heme/steroid_sf"/>
</dbReference>
<dbReference type="OrthoDB" id="899at2759"/>
<reference evidence="4 5" key="1">
    <citation type="journal article" date="2016" name="Proc. Natl. Acad. Sci. U.S.A.">
        <title>Comparative genomics of biotechnologically important yeasts.</title>
        <authorList>
            <person name="Riley R."/>
            <person name="Haridas S."/>
            <person name="Wolfe K.H."/>
            <person name="Lopes M.R."/>
            <person name="Hittinger C.T."/>
            <person name="Goeker M."/>
            <person name="Salamov A.A."/>
            <person name="Wisecaver J.H."/>
            <person name="Long T.M."/>
            <person name="Calvey C.H."/>
            <person name="Aerts A.L."/>
            <person name="Barry K.W."/>
            <person name="Choi C."/>
            <person name="Clum A."/>
            <person name="Coughlan A.Y."/>
            <person name="Deshpande S."/>
            <person name="Douglass A.P."/>
            <person name="Hanson S.J."/>
            <person name="Klenk H.-P."/>
            <person name="LaButti K.M."/>
            <person name="Lapidus A."/>
            <person name="Lindquist E.A."/>
            <person name="Lipzen A.M."/>
            <person name="Meier-Kolthoff J.P."/>
            <person name="Ohm R.A."/>
            <person name="Otillar R.P."/>
            <person name="Pangilinan J.L."/>
            <person name="Peng Y."/>
            <person name="Rokas A."/>
            <person name="Rosa C.A."/>
            <person name="Scheuner C."/>
            <person name="Sibirny A.A."/>
            <person name="Slot J.C."/>
            <person name="Stielow J.B."/>
            <person name="Sun H."/>
            <person name="Kurtzman C.P."/>
            <person name="Blackwell M."/>
            <person name="Grigoriev I.V."/>
            <person name="Jeffries T.W."/>
        </authorList>
    </citation>
    <scope>NUCLEOTIDE SEQUENCE [LARGE SCALE GENOMIC DNA]</scope>
    <source>
        <strain evidence="5">ATCC 58044 / CBS 1984 / NCYC 433 / NRRL Y-366-8</strain>
    </source>
</reference>
<dbReference type="AlphaFoldDB" id="A0A1E3PC90"/>
<dbReference type="InterPro" id="IPR050577">
    <property type="entry name" value="MAPR/NEUFC/NENF-like"/>
</dbReference>
<dbReference type="Proteomes" id="UP000094112">
    <property type="component" value="Unassembled WGS sequence"/>
</dbReference>
<dbReference type="InterPro" id="IPR001199">
    <property type="entry name" value="Cyt_B5-like_heme/steroid-bd"/>
</dbReference>
<dbReference type="FunFam" id="3.10.120.10:FF:000003">
    <property type="entry name" value="membrane-associated progesterone receptor component 1"/>
    <property type="match status" value="1"/>
</dbReference>
<dbReference type="GO" id="GO:0020037">
    <property type="term" value="F:heme binding"/>
    <property type="evidence" value="ECO:0007669"/>
    <property type="project" value="UniProtKB-ARBA"/>
</dbReference>
<dbReference type="PANTHER" id="PTHR10281">
    <property type="entry name" value="MEMBRANE-ASSOCIATED PROGESTERONE RECEPTOR COMPONENT-RELATED"/>
    <property type="match status" value="1"/>
</dbReference>
<sequence length="125" mass="14090">MSTTSTSKFAPKTPVQLDPPKYDPITKKELAEYDGVQKPQRYIGVKGVVFDVTKNIQAYGPDSKYGVFVGRDASRALGKSSLKEEDVDLKISDDISDFTEKQLKVLDDWFSFFSQRYNIVGKIVQ</sequence>
<accession>A0A1E3PC90</accession>
<comment type="similarity">
    <text evidence="1">Belongs to the cytochrome b5 family. MAPR subfamily.</text>
</comment>
<dbReference type="STRING" id="683960.A0A1E3PC90"/>